<keyword evidence="1" id="KW-0472">Membrane</keyword>
<protein>
    <submittedName>
        <fullName evidence="2">Uncharacterized protein</fullName>
    </submittedName>
</protein>
<comment type="caution">
    <text evidence="2">The sequence shown here is derived from an EMBL/GenBank/DDBJ whole genome shotgun (WGS) entry which is preliminary data.</text>
</comment>
<dbReference type="Proteomes" id="UP000722121">
    <property type="component" value="Unassembled WGS sequence"/>
</dbReference>
<sequence>MLALFLGFGSNERVGVVRDEALLRYARLLSVKGGVELIGMGELPLASLEQKRQRPPFLQGSVLIGGIGGKELLFRTKTIRLLRDADIEESLPYQLSLDLPFDPSTLLFEKEILRRGEEESEVAVWIFPKEKMADQQKQLSSIGIFPERISPLPAALASMAADAIAPQQEAFILYIDKKESFLLFLCDGKPLFFHNISLGEEFFSAIKRALLSCATALSTSENSPIYLAGVEANQRSLTTSLTKQLNRSVQRLPSPLPDLTAEEFSLYCLPLALAYEACRKPRERRRSPLLPPWRRFKRPLALFYSLSFTLALLLLFLGVGYQAKEKAELQLHYERVLQQTTNPMEEIEVVRRLSKEEIVARINALDSKLDSSLPPYSLMPTTPLVSDAIAWLNTHPLLQATAASEDAIQLAPIIVDSLHYSLVKRPTTKQPKDPYRTRVELSFRSTTPRDAREFHESILSDNTFVDTKQEVRWTPGTDSFRIAFFLKAKP</sequence>
<feature type="transmembrane region" description="Helical" evidence="1">
    <location>
        <begin position="301"/>
        <end position="321"/>
    </location>
</feature>
<keyword evidence="1" id="KW-0812">Transmembrane</keyword>
<dbReference type="EMBL" id="JAFITR010000101">
    <property type="protein sequence ID" value="MBN4067289.1"/>
    <property type="molecule type" value="Genomic_DNA"/>
</dbReference>
<accession>A0ABS3AUX1</accession>
<evidence type="ECO:0000313" key="3">
    <source>
        <dbReference type="Proteomes" id="UP000722121"/>
    </source>
</evidence>
<gene>
    <name evidence="2" type="ORF">JYU14_04320</name>
</gene>
<reference evidence="2 3" key="1">
    <citation type="submission" date="2021-02" db="EMBL/GenBank/DDBJ databases">
        <title>Activity-based single-cell genomes from oceanic crustal fluid captures similar information to metagenomic and metatranscriptomic surveys with orders of magnitude less sampling.</title>
        <authorList>
            <person name="D'Angelo T.S."/>
            <person name="Orcutt B.N."/>
        </authorList>
    </citation>
    <scope>NUCLEOTIDE SEQUENCE [LARGE SCALE GENOMIC DNA]</scope>
    <source>
        <strain evidence="2">AH-315-G07</strain>
    </source>
</reference>
<keyword evidence="3" id="KW-1185">Reference proteome</keyword>
<proteinExistence type="predicted"/>
<keyword evidence="1" id="KW-1133">Transmembrane helix</keyword>
<organism evidence="2 3">
    <name type="scientific">Simkania negevensis</name>
    <dbReference type="NCBI Taxonomy" id="83561"/>
    <lineage>
        <taxon>Bacteria</taxon>
        <taxon>Pseudomonadati</taxon>
        <taxon>Chlamydiota</taxon>
        <taxon>Chlamydiia</taxon>
        <taxon>Parachlamydiales</taxon>
        <taxon>Simkaniaceae</taxon>
        <taxon>Simkania</taxon>
    </lineage>
</organism>
<evidence type="ECO:0000313" key="2">
    <source>
        <dbReference type="EMBL" id="MBN4067289.1"/>
    </source>
</evidence>
<evidence type="ECO:0000256" key="1">
    <source>
        <dbReference type="SAM" id="Phobius"/>
    </source>
</evidence>
<dbReference type="Gene3D" id="3.30.420.380">
    <property type="match status" value="1"/>
</dbReference>
<name>A0ABS3AUX1_9BACT</name>